<feature type="compositionally biased region" description="Basic and acidic residues" evidence="15">
    <location>
        <begin position="172"/>
        <end position="189"/>
    </location>
</feature>
<dbReference type="EMBL" id="JAUNZN010000011">
    <property type="protein sequence ID" value="KAK4813883.1"/>
    <property type="molecule type" value="Genomic_DNA"/>
</dbReference>
<keyword evidence="9" id="KW-0238">DNA-binding</keyword>
<dbReference type="GO" id="GO:0046982">
    <property type="term" value="F:protein heterodimerization activity"/>
    <property type="evidence" value="ECO:0007669"/>
    <property type="project" value="InterPro"/>
</dbReference>
<dbReference type="GO" id="GO:0003677">
    <property type="term" value="F:DNA binding"/>
    <property type="evidence" value="ECO:0007669"/>
    <property type="project" value="UniProtKB-KW"/>
</dbReference>
<dbReference type="PANTHER" id="PTHR46904:SF1">
    <property type="entry name" value="CENTROMERE PROTEIN T"/>
    <property type="match status" value="1"/>
</dbReference>
<comment type="subcellular location">
    <subcellularLocation>
        <location evidence="2">Chromosome</location>
        <location evidence="2">Centromere</location>
        <location evidence="2">Kinetochore</location>
    </subcellularLocation>
    <subcellularLocation>
        <location evidence="1">Nucleus</location>
    </subcellularLocation>
</comment>
<keyword evidence="10" id="KW-0539">Nucleus</keyword>
<dbReference type="AlphaFoldDB" id="A0AAN7MPM0"/>
<sequence length="843" mass="92096">MAGRPPGGGTPLGGPGGGESGRGGPRRTTDPTRPTAASRRPPTPPAAAAPELRGPQCTAAAAPRRNYPPHTALRPRPRRLPLPGDVAAPRPLPWGAAPPSREARLGGRRRGRCSAMAESRSRARRGARRSGRSPAAKVADGVRRPRRGVCGRGGRRRGGRETKRKGKGKGGRGGERERARERRCRDRPSGRPSRPAGVAQRCPPVPARCEGETVSDSGREKHSGRSTLVKQRPAVFPDLDNDTPRIMLKRIIWTQPQVSPLAPEITKHEETEAARSELPSKRVSSMVEMQLPDLVPEDTSITTFHMTKKRKKLSISEFERAADKRLPQNQAQSTLDSSTLARSLRMSLGSLIPPDTVEKRGLRRRPKNRKAIDMEAFEGGVEQNMLKRKAQNYLVDSQTASGIRTATLISDAEIMLSNTELFVQPQFDEQSQNKLSALEPQLSDSKTSAQRSKISDAAQEEARLVVLVSSVGTNEGRTQRYSEDLILDCEHVDRMTHVSPKTPANQQEDKQDHSQQSNPLEQLSASEEVAVGKHSANAGYSEHLEKTLTKKAESKITAAQHTRVETEMAPSEEEGIAEGSVEHQGSPEAEREIAKGVGAGSLGRHSHAFSSSEKSGMKPLKEAVEQADELEDQAIMVELDGPEEEPAEDEAEDPESEEVSMKTPAFVRAAAYKALLSSPHPGKPAATKLSTPCPAKSAAPKSPLQLLRAKPVPKSSRASRRKMCEPEVASSLIKKVFSHYVKMPVARDAFKIVEKCSERYFKQLSSDLEAYSNHAGRKTVEMADLEVLMRRQGLVTDKMSLHVLIERYLPLEYRKLLIPVAVSGNKSTVSRVAHNPSVTTAVY</sequence>
<dbReference type="GO" id="GO:0000776">
    <property type="term" value="C:kinetochore"/>
    <property type="evidence" value="ECO:0007669"/>
    <property type="project" value="UniProtKB-KW"/>
</dbReference>
<comment type="similarity">
    <text evidence="3">Belongs to the CENP-T/CNN1 family.</text>
</comment>
<evidence type="ECO:0000256" key="3">
    <source>
        <dbReference type="ARBA" id="ARBA00010137"/>
    </source>
</evidence>
<dbReference type="Gene3D" id="1.10.20.10">
    <property type="entry name" value="Histone, subunit A"/>
    <property type="match status" value="1"/>
</dbReference>
<dbReference type="Proteomes" id="UP001333110">
    <property type="component" value="Unassembled WGS sequence"/>
</dbReference>
<keyword evidence="7" id="KW-0498">Mitosis</keyword>
<keyword evidence="19" id="KW-1185">Reference proteome</keyword>
<feature type="compositionally biased region" description="Polar residues" evidence="15">
    <location>
        <begin position="514"/>
        <end position="525"/>
    </location>
</feature>
<dbReference type="InterPro" id="IPR028255">
    <property type="entry name" value="CENP-T"/>
</dbReference>
<evidence type="ECO:0000256" key="10">
    <source>
        <dbReference type="ARBA" id="ARBA00023242"/>
    </source>
</evidence>
<dbReference type="InterPro" id="IPR032373">
    <property type="entry name" value="CENP-T_N"/>
</dbReference>
<keyword evidence="12" id="KW-0137">Centromere</keyword>
<evidence type="ECO:0000259" key="16">
    <source>
        <dbReference type="Pfam" id="PF15511"/>
    </source>
</evidence>
<feature type="domain" description="Centromere kinetochore component CENP-T N-terminal" evidence="17">
    <location>
        <begin position="234"/>
        <end position="459"/>
    </location>
</feature>
<evidence type="ECO:0000256" key="6">
    <source>
        <dbReference type="ARBA" id="ARBA00022618"/>
    </source>
</evidence>
<dbReference type="GO" id="GO:0051382">
    <property type="term" value="P:kinetochore assembly"/>
    <property type="evidence" value="ECO:0007669"/>
    <property type="project" value="InterPro"/>
</dbReference>
<dbReference type="SUPFAM" id="SSF47113">
    <property type="entry name" value="Histone-fold"/>
    <property type="match status" value="1"/>
</dbReference>
<accession>A0AAN7MPM0</accession>
<reference evidence="18 19" key="1">
    <citation type="journal article" date="2023" name="J. Hered.">
        <title>Chromosome-level genome of the wood stork (Mycteria americana) provides insight into avian chromosome evolution.</title>
        <authorList>
            <person name="Flamio R. Jr."/>
            <person name="Ramstad K.M."/>
        </authorList>
    </citation>
    <scope>NUCLEOTIDE SEQUENCE [LARGE SCALE GENOMIC DNA]</scope>
    <source>
        <strain evidence="18">JAX WOST 10</strain>
    </source>
</reference>
<evidence type="ECO:0000256" key="15">
    <source>
        <dbReference type="SAM" id="MobiDB-lite"/>
    </source>
</evidence>
<dbReference type="GO" id="GO:0000278">
    <property type="term" value="P:mitotic cell cycle"/>
    <property type="evidence" value="ECO:0007669"/>
    <property type="project" value="TreeGrafter"/>
</dbReference>
<evidence type="ECO:0000256" key="12">
    <source>
        <dbReference type="ARBA" id="ARBA00023328"/>
    </source>
</evidence>
<feature type="region of interest" description="Disordered" evidence="15">
    <location>
        <begin position="1"/>
        <end position="228"/>
    </location>
</feature>
<keyword evidence="11" id="KW-0131">Cell cycle</keyword>
<comment type="subunit">
    <text evidence="14">Component of the CENPA-CAD complex, composed of CENPI, CENPK, CENPL, CENPO, CENPP, CENPQ, CENPR and CENPS. The CENPA-CAD complex is probably recruited on centromeres by the CENPA-NAC complex, at least composed of CENPA, CENPC, CENPH, CENPM, CENPN, CENPT and CENPU. Identified in a centromeric complex containing histones H2A, H2B, H3 and H4, and at least CENPA, CENPB, CENPC, CENPT, CENPN, HJURP, SUPT16H, SSRP1 and RSF1. Interacts (via N-terminus) with the NDC80 complex. Heterodimer with CENPW; this dimer coassembles with CENPS-CENPX heterodimers at centromeres to form the tetrameric CENP-T-W-S-X complex.</text>
</comment>
<evidence type="ECO:0000256" key="7">
    <source>
        <dbReference type="ARBA" id="ARBA00022776"/>
    </source>
</evidence>
<evidence type="ECO:0000256" key="1">
    <source>
        <dbReference type="ARBA" id="ARBA00004123"/>
    </source>
</evidence>
<evidence type="ECO:0000256" key="11">
    <source>
        <dbReference type="ARBA" id="ARBA00023306"/>
    </source>
</evidence>
<evidence type="ECO:0000256" key="13">
    <source>
        <dbReference type="ARBA" id="ARBA00045461"/>
    </source>
</evidence>
<gene>
    <name evidence="18" type="ORF">QYF61_002714</name>
</gene>
<feature type="compositionally biased region" description="Gly residues" evidence="15">
    <location>
        <begin position="1"/>
        <end position="23"/>
    </location>
</feature>
<keyword evidence="8" id="KW-0995">Kinetochore</keyword>
<evidence type="ECO:0000256" key="2">
    <source>
        <dbReference type="ARBA" id="ARBA00004629"/>
    </source>
</evidence>
<evidence type="ECO:0000313" key="19">
    <source>
        <dbReference type="Proteomes" id="UP001333110"/>
    </source>
</evidence>
<organism evidence="18 19">
    <name type="scientific">Mycteria americana</name>
    <name type="common">Wood stork</name>
    <dbReference type="NCBI Taxonomy" id="33587"/>
    <lineage>
        <taxon>Eukaryota</taxon>
        <taxon>Metazoa</taxon>
        <taxon>Chordata</taxon>
        <taxon>Craniata</taxon>
        <taxon>Vertebrata</taxon>
        <taxon>Euteleostomi</taxon>
        <taxon>Archelosauria</taxon>
        <taxon>Archosauria</taxon>
        <taxon>Dinosauria</taxon>
        <taxon>Saurischia</taxon>
        <taxon>Theropoda</taxon>
        <taxon>Coelurosauria</taxon>
        <taxon>Aves</taxon>
        <taxon>Neognathae</taxon>
        <taxon>Neoaves</taxon>
        <taxon>Aequornithes</taxon>
        <taxon>Ciconiiformes</taxon>
        <taxon>Ciconiidae</taxon>
        <taxon>Mycteria</taxon>
    </lineage>
</organism>
<dbReference type="GO" id="GO:0051301">
    <property type="term" value="P:cell division"/>
    <property type="evidence" value="ECO:0007669"/>
    <property type="project" value="UniProtKB-KW"/>
</dbReference>
<feature type="compositionally biased region" description="Basic residues" evidence="15">
    <location>
        <begin position="122"/>
        <end position="131"/>
    </location>
</feature>
<dbReference type="GO" id="GO:0005634">
    <property type="term" value="C:nucleus"/>
    <property type="evidence" value="ECO:0007669"/>
    <property type="project" value="UniProtKB-SubCell"/>
</dbReference>
<name>A0AAN7MPM0_MYCAM</name>
<evidence type="ECO:0000256" key="8">
    <source>
        <dbReference type="ARBA" id="ARBA00022838"/>
    </source>
</evidence>
<dbReference type="InterPro" id="IPR035425">
    <property type="entry name" value="CENP-T/H4_C"/>
</dbReference>
<feature type="region of interest" description="Disordered" evidence="15">
    <location>
        <begin position="640"/>
        <end position="660"/>
    </location>
</feature>
<evidence type="ECO:0000256" key="9">
    <source>
        <dbReference type="ARBA" id="ARBA00023125"/>
    </source>
</evidence>
<protein>
    <recommendedName>
        <fullName evidence="4">Centromere protein T</fullName>
    </recommendedName>
</protein>
<keyword evidence="6" id="KW-0132">Cell division</keyword>
<feature type="compositionally biased region" description="Low complexity" evidence="15">
    <location>
        <begin position="31"/>
        <end position="40"/>
    </location>
</feature>
<dbReference type="GO" id="GO:0007059">
    <property type="term" value="P:chromosome segregation"/>
    <property type="evidence" value="ECO:0007669"/>
    <property type="project" value="TreeGrafter"/>
</dbReference>
<feature type="compositionally biased region" description="Low complexity" evidence="15">
    <location>
        <begin position="694"/>
        <end position="703"/>
    </location>
</feature>
<evidence type="ECO:0000256" key="5">
    <source>
        <dbReference type="ARBA" id="ARBA00022454"/>
    </source>
</evidence>
<evidence type="ECO:0000259" key="17">
    <source>
        <dbReference type="Pfam" id="PF16171"/>
    </source>
</evidence>
<evidence type="ECO:0000256" key="14">
    <source>
        <dbReference type="ARBA" id="ARBA00046865"/>
    </source>
</evidence>
<feature type="compositionally biased region" description="Basic residues" evidence="15">
    <location>
        <begin position="144"/>
        <end position="170"/>
    </location>
</feature>
<dbReference type="PANTHER" id="PTHR46904">
    <property type="entry name" value="CENTROMERE PROTEIN T"/>
    <property type="match status" value="1"/>
</dbReference>
<comment type="caution">
    <text evidence="18">The sequence shown here is derived from an EMBL/GenBank/DDBJ whole genome shotgun (WGS) entry which is preliminary data.</text>
</comment>
<evidence type="ECO:0000256" key="4">
    <source>
        <dbReference type="ARBA" id="ARBA00016401"/>
    </source>
</evidence>
<feature type="region of interest" description="Disordered" evidence="15">
    <location>
        <begin position="499"/>
        <end position="539"/>
    </location>
</feature>
<proteinExistence type="inferred from homology"/>
<dbReference type="Pfam" id="PF15511">
    <property type="entry name" value="CENP-T_C"/>
    <property type="match status" value="1"/>
</dbReference>
<feature type="compositionally biased region" description="Acidic residues" evidence="15">
    <location>
        <begin position="640"/>
        <end position="658"/>
    </location>
</feature>
<keyword evidence="5" id="KW-0158">Chromosome</keyword>
<dbReference type="Pfam" id="PF16171">
    <property type="entry name" value="CENP-T_N"/>
    <property type="match status" value="1"/>
</dbReference>
<feature type="compositionally biased region" description="Basic and acidic residues" evidence="15">
    <location>
        <begin position="615"/>
        <end position="624"/>
    </location>
</feature>
<dbReference type="InterPro" id="IPR009072">
    <property type="entry name" value="Histone-fold"/>
</dbReference>
<comment type="function">
    <text evidence="13">Component of the CENPA-NAC (nucleosome-associated) complex, a complex that plays a central role in assembly of kinetochore proteins, mitotic progression and chromosome segregation. The CENPA-NAC complex recruits the CENPA-CAD (nucleosome distal) complex and may be involved in incorporation of newly synthesized CENPA into centromeres. Part of a nucleosome-associated complex that binds specifically to histone H3-containing nucleosomes at the centromere, as opposed to nucleosomes containing CENPA. Component of the heterotetrameric CENP-T-W-S-X complex that binds and supercoils DNA, and plays an important role in kinetochore assembly. CENPT has a fundamental role in kinetochore assembly and function. It is one of the inner kinetochore proteins, with most further proteins binding downstream. Required for normal chromosome organization and normal progress through mitosis.</text>
</comment>
<feature type="region of interest" description="Disordered" evidence="15">
    <location>
        <begin position="678"/>
        <end position="723"/>
    </location>
</feature>
<evidence type="ECO:0000313" key="18">
    <source>
        <dbReference type="EMBL" id="KAK4813883.1"/>
    </source>
</evidence>
<dbReference type="CDD" id="cd22920">
    <property type="entry name" value="HFD_CENP-T"/>
    <property type="match status" value="1"/>
</dbReference>
<feature type="region of interest" description="Disordered" evidence="15">
    <location>
        <begin position="552"/>
        <end position="627"/>
    </location>
</feature>
<feature type="domain" description="CENP-T/Histone H4 histone fold" evidence="16">
    <location>
        <begin position="734"/>
        <end position="819"/>
    </location>
</feature>